<reference evidence="2 3" key="1">
    <citation type="submission" date="2021-06" db="EMBL/GenBank/DDBJ databases">
        <title>Caerostris extrusa draft genome.</title>
        <authorList>
            <person name="Kono N."/>
            <person name="Arakawa K."/>
        </authorList>
    </citation>
    <scope>NUCLEOTIDE SEQUENCE [LARGE SCALE GENOMIC DNA]</scope>
</reference>
<dbReference type="Proteomes" id="UP001054945">
    <property type="component" value="Unassembled WGS sequence"/>
</dbReference>
<sequence>MITCPHDDANSLQPKGSSAGIELPPPNRRMRLLQYGNSGCSLRSSRCSALSGIIYDPLPMMLIHSNHRVHLPESNYRPKPEDAVW</sequence>
<feature type="region of interest" description="Disordered" evidence="1">
    <location>
        <begin position="1"/>
        <end position="26"/>
    </location>
</feature>
<organism evidence="2 3">
    <name type="scientific">Caerostris extrusa</name>
    <name type="common">Bark spider</name>
    <name type="synonym">Caerostris bankana</name>
    <dbReference type="NCBI Taxonomy" id="172846"/>
    <lineage>
        <taxon>Eukaryota</taxon>
        <taxon>Metazoa</taxon>
        <taxon>Ecdysozoa</taxon>
        <taxon>Arthropoda</taxon>
        <taxon>Chelicerata</taxon>
        <taxon>Arachnida</taxon>
        <taxon>Araneae</taxon>
        <taxon>Araneomorphae</taxon>
        <taxon>Entelegynae</taxon>
        <taxon>Araneoidea</taxon>
        <taxon>Araneidae</taxon>
        <taxon>Caerostris</taxon>
    </lineage>
</organism>
<dbReference type="EMBL" id="BPLR01008136">
    <property type="protein sequence ID" value="GIY22345.1"/>
    <property type="molecule type" value="Genomic_DNA"/>
</dbReference>
<name>A0AAV4RLJ6_CAEEX</name>
<accession>A0AAV4RLJ6</accession>
<evidence type="ECO:0000313" key="2">
    <source>
        <dbReference type="EMBL" id="GIY22345.1"/>
    </source>
</evidence>
<evidence type="ECO:0000256" key="1">
    <source>
        <dbReference type="SAM" id="MobiDB-lite"/>
    </source>
</evidence>
<dbReference type="AlphaFoldDB" id="A0AAV4RLJ6"/>
<protein>
    <submittedName>
        <fullName evidence="2">Uncharacterized protein</fullName>
    </submittedName>
</protein>
<comment type="caution">
    <text evidence="2">The sequence shown here is derived from an EMBL/GenBank/DDBJ whole genome shotgun (WGS) entry which is preliminary data.</text>
</comment>
<proteinExistence type="predicted"/>
<evidence type="ECO:0000313" key="3">
    <source>
        <dbReference type="Proteomes" id="UP001054945"/>
    </source>
</evidence>
<gene>
    <name evidence="2" type="ORF">CEXT_403921</name>
</gene>
<keyword evidence="3" id="KW-1185">Reference proteome</keyword>